<accession>A0A1H9SG45</accession>
<dbReference type="AlphaFoldDB" id="A0A1H9SG45"/>
<feature type="compositionally biased region" description="Pro residues" evidence="1">
    <location>
        <begin position="20"/>
        <end position="69"/>
    </location>
</feature>
<feature type="region of interest" description="Disordered" evidence="1">
    <location>
        <begin position="1"/>
        <end position="96"/>
    </location>
</feature>
<evidence type="ECO:0000256" key="1">
    <source>
        <dbReference type="SAM" id="MobiDB-lite"/>
    </source>
</evidence>
<proteinExistence type="predicted"/>
<feature type="compositionally biased region" description="Pro residues" evidence="1">
    <location>
        <begin position="1"/>
        <end position="10"/>
    </location>
</feature>
<organism evidence="2 3">
    <name type="scientific">Streptomyces qinglanensis</name>
    <dbReference type="NCBI Taxonomy" id="943816"/>
    <lineage>
        <taxon>Bacteria</taxon>
        <taxon>Bacillati</taxon>
        <taxon>Actinomycetota</taxon>
        <taxon>Actinomycetes</taxon>
        <taxon>Kitasatosporales</taxon>
        <taxon>Streptomycetaceae</taxon>
        <taxon>Streptomyces</taxon>
    </lineage>
</organism>
<evidence type="ECO:0000313" key="3">
    <source>
        <dbReference type="Proteomes" id="UP000182841"/>
    </source>
</evidence>
<protein>
    <submittedName>
        <fullName evidence="2">Uncharacterized protein</fullName>
    </submittedName>
</protein>
<gene>
    <name evidence="2" type="ORF">SAMN05421870_104506</name>
</gene>
<dbReference type="Proteomes" id="UP000182841">
    <property type="component" value="Unassembled WGS sequence"/>
</dbReference>
<dbReference type="EMBL" id="FOGO01000004">
    <property type="protein sequence ID" value="SER83972.1"/>
    <property type="molecule type" value="Genomic_DNA"/>
</dbReference>
<reference evidence="3" key="1">
    <citation type="submission" date="2016-10" db="EMBL/GenBank/DDBJ databases">
        <authorList>
            <person name="Varghese N."/>
            <person name="Submissions S."/>
        </authorList>
    </citation>
    <scope>NUCLEOTIDE SEQUENCE [LARGE SCALE GENOMIC DNA]</scope>
    <source>
        <strain evidence="3">CGMCC 4.6825</strain>
    </source>
</reference>
<dbReference type="STRING" id="943816.AN217_18950"/>
<keyword evidence="3" id="KW-1185">Reference proteome</keyword>
<name>A0A1H9SG45_9ACTN</name>
<sequence length="346" mass="35427">MSYPSPPEPPGSAGGYGRQPGPPPAMPPGPPPGMPGPPGIPPGQGSPPHGGPAPQGVPGPQGAPGPQPGMPQSGMPPTGMPGGGMQPGMPLPPPKKNTGRTCLTAFLGVVGALALLAGGALAAHTVSNAQQDVANRSGYGPVMWRNERVDKLFPKTLGPRTDAQSGADDPKSAEWHRLGISEKTGCADALTGTLADEAEKRGCKAVLRATYADPTGNVVATVALIVLPEAADPEEGMGTFFDAEKDKRTESHGVKALPVPDTVAADWKDSRRNGSDGVQATGLHLPYALAASAGSADGRKAGRLPGQWGRTELDAKSDRMPWREAAQTLAHDLDLHLADLLLEETS</sequence>
<evidence type="ECO:0000313" key="2">
    <source>
        <dbReference type="EMBL" id="SER83972.1"/>
    </source>
</evidence>